<dbReference type="GO" id="GO:0005576">
    <property type="term" value="C:extracellular region"/>
    <property type="evidence" value="ECO:0007669"/>
    <property type="project" value="UniProtKB-SubCell"/>
</dbReference>
<evidence type="ECO:0000313" key="5">
    <source>
        <dbReference type="EMBL" id="QQR92511.1"/>
    </source>
</evidence>
<dbReference type="Pfam" id="PF17210">
    <property type="entry name" value="SdrD_B"/>
    <property type="match status" value="1"/>
</dbReference>
<protein>
    <recommendedName>
        <fullName evidence="4">SD-repeat containing protein B domain-containing protein</fullName>
    </recommendedName>
</protein>
<dbReference type="SUPFAM" id="SSF49478">
    <property type="entry name" value="Cna protein B-type domain"/>
    <property type="match status" value="1"/>
</dbReference>
<dbReference type="Proteomes" id="UP000596004">
    <property type="component" value="Chromosome"/>
</dbReference>
<evidence type="ECO:0000256" key="1">
    <source>
        <dbReference type="ARBA" id="ARBA00004613"/>
    </source>
</evidence>
<gene>
    <name evidence="5" type="ORF">IPJ89_05185</name>
</gene>
<dbReference type="InterPro" id="IPR013783">
    <property type="entry name" value="Ig-like_fold"/>
</dbReference>
<feature type="domain" description="SD-repeat containing protein B" evidence="4">
    <location>
        <begin position="984"/>
        <end position="1044"/>
    </location>
</feature>
<comment type="subcellular location">
    <subcellularLocation>
        <location evidence="1">Secreted</location>
    </subcellularLocation>
</comment>
<dbReference type="Gene3D" id="2.60.40.10">
    <property type="entry name" value="Immunoglobulins"/>
    <property type="match status" value="1"/>
</dbReference>
<evidence type="ECO:0000259" key="4">
    <source>
        <dbReference type="Pfam" id="PF17210"/>
    </source>
</evidence>
<keyword evidence="3" id="KW-0732">Signal</keyword>
<dbReference type="EMBL" id="CP064981">
    <property type="protein sequence ID" value="QQR92511.1"/>
    <property type="molecule type" value="Genomic_DNA"/>
</dbReference>
<sequence>MQGEDFILHEGFHANLSDSSGNAKNFTYYNIQYGKSDTEIVPFLDTIVKIDDVVLHPAGESYFNFHPTTNEKEPAPRKQALTRYEENVEILFQFDESGNIDFSKSSMATVPEKYSEGIDVEDGKRTIVCYDTASADISKTQLCDYYQFNSYEFVSEVREEDIEIARERFSHFNEPKKGLPSYLTDGSEYIDRTDVVEGAVIPRPTIDSLDIPEQWRPQIKEKELGQLPVDANQEVSEVVPPSDEGKVVEADIVVEEKPLESVSTDANFAPLKPRNFPLFFTPERKIELQATSTVFSEGFEGSNFPSNWSRGDADSTSGADYWDINSSVAHNGSKSAWSAQVGSQDIIVYQYGFESTSPLTNWLVYDLDTTAPQGQDYWGVINNSSFADSGSKSAFCAVNYNGSTSNTANYDNRMLAYLENTTVYNATNWSNVKVSYRVKYNTETNVDFIRLAVYDANSNTWQVVNSDTGSSGGIYVTRNVNIPSSLYTSTFAIAFVFTSDVSITNIGAYIDNITITRTANNTAVGNYDNDMESYMTTPSISLSSIFSEQLKFWVKSQVETSFDYYKVEASPNSSFSSPTLLFTDGLDYSSWTQKIVNLDTLPFNPIYLRFTFSSDGSNHNFSGTFIDDISVTGNNLLSNGSVCSSSNQCVSGICNANNFCGLANGASCTSGSQCQINVCTNNICGTGAAVGANCSNDSDCSSNYCSFTSSSQATCASASSNPVYNVFDSWDSSNSGGNSVDTDHIAFVNESVKPTIVNLKQNTDMLCYDFDSDGTYDACYYDTVNGCNGGSCSATSCNNESIPNSVPSNKKWGCDIDSFNGCVIGNGSIPAQICSGGSCSVSTSSPKTDEMTVKAFYDCDNSSNAQSSQTVPTPNGSENDYAIVSPKYYVCDYSTTPDPGYAFRGKTGNLTSDWVEGFLYSCPANNSCSPALDEQSSITGNASLANPCKKNVGQSCSSNSECLYNVCSSNTCQQGMILDGSLRDQAFVPLSNTTVKLYTCSDSLVATTTTNSLGKYAFTLPSGGSYRTKFTTSWGEYVATPTGSNSSCVSYPSGLNAWNWWINTSTTVTGTAVTPSGFPSVGLNFSLNTCSNSQLDTDSTNSLGQFSLNGPAGYQKLKVSIGGNWVDVAPPSGNACILNYGNVDYGQLELTSNCSLYNNTCNGDNRLYNCQANSNGCGCAIQQCQAGCTEGAPQCNAVGTGTIRVTATKNNDPIVNASVFINNQSVGKTNGFGKKEVARPHGNYSVKVVCPGSSGIQAETTAYLNGNSKNVSLTPNCPVLQKGNLKVLARDNQGFPVANIYVFIDEDNSPRAITDLTGIGLIEGLEYGQHDITLAFKQDENAAPVQITTITTISSTSTDLNHTIIFSGQYGYSATAFGGNAELIAVPVAIINFLVIEPGVELGRAVDEYCSCLYPATAQLPKLGQCIADFAVCPTTNLITANNSHCVNWQLSHYDAGGICKDKFIPAAGGVALTVAGDKIIGVVGKGAGRLAETRVAKEIGSVVGNSSSQILAKFNQVQVLQRIENVGIKFTYGQRGYISPFISNKIRKAVIDLGLNNAQLTDDGATAAYNFVKGVESWYGHPPAVAQNLAKNITIFGPDNPTELFNAIGKLQAAGKNVGFTVNGELVTVATNSKVGNIIQNISAVENSGRIGNIQGATSEIVSAANKYFNEFVEFVTDGLGDLKLTGNRRVEIKAKDLTGINDRELLIGVRQVRDGAEQMVDIVNAIPAPSNGKHLFQFPTVAPDQRGWILDYIAQLKGVPRSSIEQVVDVVGYV</sequence>
<reference evidence="5" key="1">
    <citation type="submission" date="2020-11" db="EMBL/GenBank/DDBJ databases">
        <title>Connecting structure to function with the recovery of over 1000 high-quality activated sludge metagenome-assembled genomes encoding full-length rRNA genes using long-read sequencing.</title>
        <authorList>
            <person name="Singleton C.M."/>
            <person name="Petriglieri F."/>
            <person name="Kristensen J.M."/>
            <person name="Kirkegaard R.H."/>
            <person name="Michaelsen T.Y."/>
            <person name="Andersen M.H."/>
            <person name="Karst S.M."/>
            <person name="Dueholm M.S."/>
            <person name="Nielsen P.H."/>
            <person name="Albertsen M."/>
        </authorList>
    </citation>
    <scope>NUCLEOTIDE SEQUENCE</scope>
    <source>
        <strain evidence="5">Fred_18-Q3-R57-64_BAT3C.431</strain>
    </source>
</reference>
<keyword evidence="2" id="KW-0964">Secreted</keyword>
<name>A0A7T9I1X8_9ARCH</name>
<accession>A0A7T9I1X8</accession>
<dbReference type="InterPro" id="IPR033764">
    <property type="entry name" value="Sdr_B"/>
</dbReference>
<evidence type="ECO:0000256" key="2">
    <source>
        <dbReference type="ARBA" id="ARBA00022525"/>
    </source>
</evidence>
<evidence type="ECO:0000256" key="3">
    <source>
        <dbReference type="ARBA" id="ARBA00022729"/>
    </source>
</evidence>
<organism evidence="5">
    <name type="scientific">Candidatus Iainarchaeum sp</name>
    <dbReference type="NCBI Taxonomy" id="3101447"/>
    <lineage>
        <taxon>Archaea</taxon>
        <taxon>Candidatus Iainarchaeota</taxon>
        <taxon>Candidatus Iainarchaeia</taxon>
        <taxon>Candidatus Iainarchaeales</taxon>
        <taxon>Candidatus Iainarchaeaceae</taxon>
        <taxon>Candidatus Iainarchaeum</taxon>
    </lineage>
</organism>
<proteinExistence type="predicted"/>